<dbReference type="InterPro" id="IPR036641">
    <property type="entry name" value="HPT_dom_sf"/>
</dbReference>
<dbReference type="Proteomes" id="UP000006365">
    <property type="component" value="Chromosome"/>
</dbReference>
<dbReference type="AlphaFoldDB" id="A0A7U4DPB0"/>
<dbReference type="GO" id="GO:0000160">
    <property type="term" value="P:phosphorelay signal transduction system"/>
    <property type="evidence" value="ECO:0007669"/>
    <property type="project" value="InterPro"/>
</dbReference>
<sequence length="108" mass="11678">MADLHWNKAFALEQTAGDEELLEELLLLFKDSSASDLEQLRRAVGAGDAEEVVRAAHSLKGAAASLGIEGIRQLAMTMETDARQGSLAVAQEKLSLMAELLDQLKNIE</sequence>
<dbReference type="PROSITE" id="PS50894">
    <property type="entry name" value="HPT"/>
    <property type="match status" value="1"/>
</dbReference>
<keyword evidence="4" id="KW-1185">Reference proteome</keyword>
<dbReference type="InterPro" id="IPR008207">
    <property type="entry name" value="Sig_transdc_His_kin_Hpt_dom"/>
</dbReference>
<evidence type="ECO:0000256" key="1">
    <source>
        <dbReference type="PROSITE-ProRule" id="PRU00110"/>
    </source>
</evidence>
<evidence type="ECO:0000313" key="3">
    <source>
        <dbReference type="EMBL" id="ADW17956.1"/>
    </source>
</evidence>
<dbReference type="KEGG" id="dpr:Despr_1806"/>
<dbReference type="Pfam" id="PF01627">
    <property type="entry name" value="Hpt"/>
    <property type="match status" value="1"/>
</dbReference>
<dbReference type="Gene3D" id="1.20.120.160">
    <property type="entry name" value="HPT domain"/>
    <property type="match status" value="1"/>
</dbReference>
<dbReference type="CDD" id="cd00088">
    <property type="entry name" value="HPT"/>
    <property type="match status" value="1"/>
</dbReference>
<dbReference type="RefSeq" id="WP_015724497.1">
    <property type="nucleotide sequence ID" value="NC_014972.1"/>
</dbReference>
<name>A0A7U4DPB0_DESPD</name>
<accession>A0A7U4DPB0</accession>
<feature type="domain" description="HPt" evidence="2">
    <location>
        <begin position="18"/>
        <end position="108"/>
    </location>
</feature>
<dbReference type="SUPFAM" id="SSF47226">
    <property type="entry name" value="Histidine-containing phosphotransfer domain, HPT domain"/>
    <property type="match status" value="1"/>
</dbReference>
<dbReference type="EMBL" id="CP002364">
    <property type="protein sequence ID" value="ADW17956.1"/>
    <property type="molecule type" value="Genomic_DNA"/>
</dbReference>
<dbReference type="GO" id="GO:0004672">
    <property type="term" value="F:protein kinase activity"/>
    <property type="evidence" value="ECO:0007669"/>
    <property type="project" value="UniProtKB-ARBA"/>
</dbReference>
<proteinExistence type="predicted"/>
<protein>
    <submittedName>
        <fullName evidence="3">Hpt domain protein</fullName>
    </submittedName>
</protein>
<organism evidence="3 4">
    <name type="scientific">Desulfobulbus propionicus (strain ATCC 33891 / DSM 2032 / VKM B-1956 / 1pr3)</name>
    <dbReference type="NCBI Taxonomy" id="577650"/>
    <lineage>
        <taxon>Bacteria</taxon>
        <taxon>Pseudomonadati</taxon>
        <taxon>Thermodesulfobacteriota</taxon>
        <taxon>Desulfobulbia</taxon>
        <taxon>Desulfobulbales</taxon>
        <taxon>Desulfobulbaceae</taxon>
        <taxon>Desulfobulbus</taxon>
    </lineage>
</organism>
<dbReference type="SMART" id="SM00073">
    <property type="entry name" value="HPT"/>
    <property type="match status" value="1"/>
</dbReference>
<reference evidence="3 4" key="1">
    <citation type="journal article" date="2011" name="Stand. Genomic Sci.">
        <title>Complete genome sequence of Desulfobulbus propionicus type strain (1pr3).</title>
        <authorList>
            <person name="Pagani I."/>
            <person name="Lapidus A."/>
            <person name="Nolan M."/>
            <person name="Lucas S."/>
            <person name="Hammon N."/>
            <person name="Deshpande S."/>
            <person name="Cheng J.F."/>
            <person name="Chertkov O."/>
            <person name="Davenport K."/>
            <person name="Tapia R."/>
            <person name="Han C."/>
            <person name="Goodwin L."/>
            <person name="Pitluck S."/>
            <person name="Liolios K."/>
            <person name="Mavromatis K."/>
            <person name="Ivanova N."/>
            <person name="Mikhailova N."/>
            <person name="Pati A."/>
            <person name="Chen A."/>
            <person name="Palaniappan K."/>
            <person name="Land M."/>
            <person name="Hauser L."/>
            <person name="Chang Y.J."/>
            <person name="Jeffries C.D."/>
            <person name="Detter J.C."/>
            <person name="Brambilla E."/>
            <person name="Kannan K.P."/>
            <person name="Djao O.D."/>
            <person name="Rohde M."/>
            <person name="Pukall R."/>
            <person name="Spring S."/>
            <person name="Goker M."/>
            <person name="Sikorski J."/>
            <person name="Woyke T."/>
            <person name="Bristow J."/>
            <person name="Eisen J.A."/>
            <person name="Markowitz V."/>
            <person name="Hugenholtz P."/>
            <person name="Kyrpides N.C."/>
            <person name="Klenk H.P."/>
        </authorList>
    </citation>
    <scope>NUCLEOTIDE SEQUENCE [LARGE SCALE GENOMIC DNA]</scope>
    <source>
        <strain evidence="4">ATCC 33891 / DSM 2032 / 1pr3</strain>
    </source>
</reference>
<gene>
    <name evidence="3" type="ordered locus">Despr_1806</name>
</gene>
<feature type="modified residue" description="Phosphohistidine" evidence="1">
    <location>
        <position position="57"/>
    </location>
</feature>
<keyword evidence="1" id="KW-0597">Phosphoprotein</keyword>
<evidence type="ECO:0000313" key="4">
    <source>
        <dbReference type="Proteomes" id="UP000006365"/>
    </source>
</evidence>
<evidence type="ECO:0000259" key="2">
    <source>
        <dbReference type="PROSITE" id="PS50894"/>
    </source>
</evidence>